<name>A0A8S1K9B6_9CILI</name>
<dbReference type="GO" id="GO:0019888">
    <property type="term" value="F:protein phosphatase regulator activity"/>
    <property type="evidence" value="ECO:0007669"/>
    <property type="project" value="TreeGrafter"/>
</dbReference>
<dbReference type="EMBL" id="CAJJDN010000006">
    <property type="protein sequence ID" value="CAD8052240.1"/>
    <property type="molecule type" value="Genomic_DNA"/>
</dbReference>
<keyword evidence="4" id="KW-1185">Reference proteome</keyword>
<organism evidence="3 4">
    <name type="scientific">Paramecium sonneborni</name>
    <dbReference type="NCBI Taxonomy" id="65129"/>
    <lineage>
        <taxon>Eukaryota</taxon>
        <taxon>Sar</taxon>
        <taxon>Alveolata</taxon>
        <taxon>Ciliophora</taxon>
        <taxon>Intramacronucleata</taxon>
        <taxon>Oligohymenophorea</taxon>
        <taxon>Peniculida</taxon>
        <taxon>Parameciidae</taxon>
        <taxon>Paramecium</taxon>
    </lineage>
</organism>
<evidence type="ECO:0000313" key="3">
    <source>
        <dbReference type="EMBL" id="CAD8052240.1"/>
    </source>
</evidence>
<dbReference type="PANTHER" id="PTHR14095:SF0">
    <property type="entry name" value="MIP22305P"/>
    <property type="match status" value="1"/>
</dbReference>
<accession>A0A8S1K9B6</accession>
<keyword evidence="1" id="KW-0479">Metal-binding</keyword>
<evidence type="ECO:0000256" key="1">
    <source>
        <dbReference type="ARBA" id="ARBA00022723"/>
    </source>
</evidence>
<dbReference type="AlphaFoldDB" id="A0A8S1K9B6"/>
<feature type="domain" description="PP2A regulatory subunit B'' EF-hand" evidence="2">
    <location>
        <begin position="141"/>
        <end position="218"/>
    </location>
</feature>
<evidence type="ECO:0000259" key="2">
    <source>
        <dbReference type="Pfam" id="PF17958"/>
    </source>
</evidence>
<sequence>MIISGLSQSALLNSPNIKSQKPSIPTKIDSIYNLKLKIPEDLSQSLTQSQIFFKKCHKSICIQNLNKMYIPCIYSKKSSMKFWQIRLIDAIHFQSITTILCGLCKYLTKLLMIAIEGNVNKITKSGFLKYWNLNLAQKEPKKRCFQIPKKPKNDFIQFDDFKPFMKILLEQHPGLEFLSATPEFQERYAETFHHLCRKDNDKITWRDFKQSNLFDILDTPGKEDYINKVPIFIFPLIYEIIFLI</sequence>
<dbReference type="Pfam" id="PF17958">
    <property type="entry name" value="EF-hand_13"/>
    <property type="match status" value="1"/>
</dbReference>
<dbReference type="InterPro" id="IPR041534">
    <property type="entry name" value="EF-hand_13"/>
</dbReference>
<protein>
    <recommendedName>
        <fullName evidence="2">PP2A regulatory subunit B'' EF-hand domain-containing protein</fullName>
    </recommendedName>
</protein>
<dbReference type="OrthoDB" id="5586at2759"/>
<dbReference type="GO" id="GO:0046872">
    <property type="term" value="F:metal ion binding"/>
    <property type="evidence" value="ECO:0007669"/>
    <property type="project" value="UniProtKB-KW"/>
</dbReference>
<dbReference type="Proteomes" id="UP000692954">
    <property type="component" value="Unassembled WGS sequence"/>
</dbReference>
<comment type="caution">
    <text evidence="3">The sequence shown here is derived from an EMBL/GenBank/DDBJ whole genome shotgun (WGS) entry which is preliminary data.</text>
</comment>
<evidence type="ECO:0000313" key="4">
    <source>
        <dbReference type="Proteomes" id="UP000692954"/>
    </source>
</evidence>
<dbReference type="GO" id="GO:0000159">
    <property type="term" value="C:protein phosphatase type 2A complex"/>
    <property type="evidence" value="ECO:0007669"/>
    <property type="project" value="TreeGrafter"/>
</dbReference>
<proteinExistence type="predicted"/>
<gene>
    <name evidence="3" type="ORF">PSON_ATCC_30995.1.T0060355</name>
</gene>
<reference evidence="3" key="1">
    <citation type="submission" date="2021-01" db="EMBL/GenBank/DDBJ databases">
        <authorList>
            <consortium name="Genoscope - CEA"/>
            <person name="William W."/>
        </authorList>
    </citation>
    <scope>NUCLEOTIDE SEQUENCE</scope>
</reference>
<dbReference type="PANTHER" id="PTHR14095">
    <property type="entry name" value="PHOSPHATASE 2A REGULATORY SUBUNIT-RELATED"/>
    <property type="match status" value="1"/>
</dbReference>